<evidence type="ECO:0008006" key="3">
    <source>
        <dbReference type="Google" id="ProtNLM"/>
    </source>
</evidence>
<comment type="caution">
    <text evidence="1">The sequence shown here is derived from an EMBL/GenBank/DDBJ whole genome shotgun (WGS) entry which is preliminary data.</text>
</comment>
<sequence>MKKILYIVSTLGRSEPTKQLLNIIKNLDHSKYQALVLTLSPEPSNSRFSEYINAGLRLEILNMSRFQGLFSSKKKIEKIINDYKPDIIHTQGIRVDSLMSTIQPKPPWIKIVLVLFLLSNNFAIRV</sequence>
<evidence type="ECO:0000313" key="1">
    <source>
        <dbReference type="EMBL" id="MCW7553208.1"/>
    </source>
</evidence>
<evidence type="ECO:0000313" key="2">
    <source>
        <dbReference type="Proteomes" id="UP001209854"/>
    </source>
</evidence>
<accession>A0ABT3MV17</accession>
<protein>
    <recommendedName>
        <fullName evidence="3">Glycosyltransferase subfamily 4-like N-terminal domain-containing protein</fullName>
    </recommendedName>
</protein>
<keyword evidence="2" id="KW-1185">Reference proteome</keyword>
<dbReference type="EMBL" id="JAPFCC010000001">
    <property type="protein sequence ID" value="MCW7553208.1"/>
    <property type="molecule type" value="Genomic_DNA"/>
</dbReference>
<proteinExistence type="predicted"/>
<reference evidence="1 2" key="1">
    <citation type="submission" date="2022-10" db="EMBL/GenBank/DDBJ databases">
        <title>High-quality genome sequences of two octocoral-associated bacteria, Endozoicomonas euniceicola EF212 and Endozoicomonas gorgoniicola PS125.</title>
        <authorList>
            <person name="Chiou Y.-J."/>
            <person name="Chen Y.-H."/>
        </authorList>
    </citation>
    <scope>NUCLEOTIDE SEQUENCE [LARGE SCALE GENOMIC DNA]</scope>
    <source>
        <strain evidence="1 2">PS125</strain>
    </source>
</reference>
<organism evidence="1 2">
    <name type="scientific">Endozoicomonas gorgoniicola</name>
    <dbReference type="NCBI Taxonomy" id="1234144"/>
    <lineage>
        <taxon>Bacteria</taxon>
        <taxon>Pseudomonadati</taxon>
        <taxon>Pseudomonadota</taxon>
        <taxon>Gammaproteobacteria</taxon>
        <taxon>Oceanospirillales</taxon>
        <taxon>Endozoicomonadaceae</taxon>
        <taxon>Endozoicomonas</taxon>
    </lineage>
</organism>
<gene>
    <name evidence="1" type="ORF">NX722_11270</name>
</gene>
<dbReference type="RefSeq" id="WP_262568056.1">
    <property type="nucleotide sequence ID" value="NZ_JAPFCC010000001.1"/>
</dbReference>
<dbReference type="Proteomes" id="UP001209854">
    <property type="component" value="Unassembled WGS sequence"/>
</dbReference>
<name>A0ABT3MV17_9GAMM</name>